<accession>A0A2K4MSZ6</accession>
<reference evidence="10 11" key="1">
    <citation type="submission" date="2018-01" db="EMBL/GenBank/DDBJ databases">
        <title>Genomic Sequence of Chromobacterium MWU13-2610 from wild cranberry bogs within the Cape Cod National Seashore.</title>
        <authorList>
            <person name="O'Hara-Hanley K."/>
            <person name="Soby S."/>
            <person name="Harrison A."/>
        </authorList>
    </citation>
    <scope>NUCLEOTIDE SEQUENCE [LARGE SCALE GENOMIC DNA]</scope>
    <source>
        <strain evidence="10 11">MWU13-2610</strain>
    </source>
</reference>
<evidence type="ECO:0000256" key="7">
    <source>
        <dbReference type="ARBA" id="ARBA00023136"/>
    </source>
</evidence>
<evidence type="ECO:0000313" key="11">
    <source>
        <dbReference type="Proteomes" id="UP000236416"/>
    </source>
</evidence>
<dbReference type="PANTHER" id="PTHR23502">
    <property type="entry name" value="MAJOR FACILITATOR SUPERFAMILY"/>
    <property type="match status" value="1"/>
</dbReference>
<dbReference type="AlphaFoldDB" id="A0A2K4MSZ6"/>
<gene>
    <name evidence="10" type="ORF">C2134_02120</name>
</gene>
<feature type="transmembrane region" description="Helical" evidence="8">
    <location>
        <begin position="223"/>
        <end position="247"/>
    </location>
</feature>
<protein>
    <recommendedName>
        <fullName evidence="8">Bcr/CflA family efflux transporter</fullName>
    </recommendedName>
</protein>
<evidence type="ECO:0000256" key="1">
    <source>
        <dbReference type="ARBA" id="ARBA00004651"/>
    </source>
</evidence>
<comment type="similarity">
    <text evidence="2 8">Belongs to the major facilitator superfamily. Bcr/CmlA family.</text>
</comment>
<feature type="transmembrane region" description="Helical" evidence="8">
    <location>
        <begin position="347"/>
        <end position="368"/>
    </location>
</feature>
<dbReference type="RefSeq" id="WP_103317171.1">
    <property type="nucleotide sequence ID" value="NZ_PPTF01000010.1"/>
</dbReference>
<dbReference type="NCBIfam" id="TIGR00710">
    <property type="entry name" value="efflux_Bcr_CflA"/>
    <property type="match status" value="1"/>
</dbReference>
<dbReference type="GO" id="GO:0042910">
    <property type="term" value="F:xenobiotic transmembrane transporter activity"/>
    <property type="evidence" value="ECO:0007669"/>
    <property type="project" value="InterPro"/>
</dbReference>
<dbReference type="GO" id="GO:0005886">
    <property type="term" value="C:plasma membrane"/>
    <property type="evidence" value="ECO:0007669"/>
    <property type="project" value="UniProtKB-SubCell"/>
</dbReference>
<organism evidence="10 11">
    <name type="scientific">Chromobacterium sinusclupearum</name>
    <dbReference type="NCBI Taxonomy" id="2077146"/>
    <lineage>
        <taxon>Bacteria</taxon>
        <taxon>Pseudomonadati</taxon>
        <taxon>Pseudomonadota</taxon>
        <taxon>Betaproteobacteria</taxon>
        <taxon>Neisseriales</taxon>
        <taxon>Chromobacteriaceae</taxon>
        <taxon>Chromobacterium</taxon>
    </lineage>
</organism>
<keyword evidence="4" id="KW-1003">Cell membrane</keyword>
<evidence type="ECO:0000313" key="10">
    <source>
        <dbReference type="EMBL" id="POB00215.1"/>
    </source>
</evidence>
<evidence type="ECO:0000256" key="5">
    <source>
        <dbReference type="ARBA" id="ARBA00022692"/>
    </source>
</evidence>
<dbReference type="Proteomes" id="UP000236416">
    <property type="component" value="Unassembled WGS sequence"/>
</dbReference>
<dbReference type="GO" id="GO:1990961">
    <property type="term" value="P:xenobiotic detoxification by transmembrane export across the plasma membrane"/>
    <property type="evidence" value="ECO:0007669"/>
    <property type="project" value="InterPro"/>
</dbReference>
<name>A0A2K4MSZ6_9NEIS</name>
<dbReference type="Pfam" id="PF07690">
    <property type="entry name" value="MFS_1"/>
    <property type="match status" value="1"/>
</dbReference>
<comment type="caution">
    <text evidence="10">The sequence shown here is derived from an EMBL/GenBank/DDBJ whole genome shotgun (WGS) entry which is preliminary data.</text>
</comment>
<keyword evidence="7 8" id="KW-0472">Membrane</keyword>
<feature type="transmembrane region" description="Helical" evidence="8">
    <location>
        <begin position="253"/>
        <end position="273"/>
    </location>
</feature>
<dbReference type="SUPFAM" id="SSF103473">
    <property type="entry name" value="MFS general substrate transporter"/>
    <property type="match status" value="1"/>
</dbReference>
<evidence type="ECO:0000256" key="2">
    <source>
        <dbReference type="ARBA" id="ARBA00006236"/>
    </source>
</evidence>
<feature type="transmembrane region" description="Helical" evidence="8">
    <location>
        <begin position="57"/>
        <end position="75"/>
    </location>
</feature>
<keyword evidence="8" id="KW-0997">Cell inner membrane</keyword>
<keyword evidence="11" id="KW-1185">Reference proteome</keyword>
<dbReference type="CDD" id="cd17320">
    <property type="entry name" value="MFS_MdfA_MDR_like"/>
    <property type="match status" value="1"/>
</dbReference>
<evidence type="ECO:0000256" key="6">
    <source>
        <dbReference type="ARBA" id="ARBA00022989"/>
    </source>
</evidence>
<feature type="transmembrane region" description="Helical" evidence="8">
    <location>
        <begin position="87"/>
        <end position="107"/>
    </location>
</feature>
<keyword evidence="5 8" id="KW-0812">Transmembrane</keyword>
<dbReference type="InterPro" id="IPR011701">
    <property type="entry name" value="MFS"/>
</dbReference>
<dbReference type="PROSITE" id="PS50850">
    <property type="entry name" value="MFS"/>
    <property type="match status" value="1"/>
</dbReference>
<dbReference type="PANTHER" id="PTHR23502:SF70">
    <property type="entry name" value="BCR_CFLA FAMILY EFFLUX TRANSPORTER"/>
    <property type="match status" value="1"/>
</dbReference>
<dbReference type="InterPro" id="IPR020846">
    <property type="entry name" value="MFS_dom"/>
</dbReference>
<dbReference type="InterPro" id="IPR004812">
    <property type="entry name" value="Efflux_drug-R_Bcr/CmlA"/>
</dbReference>
<feature type="transmembrane region" description="Helical" evidence="8">
    <location>
        <begin position="21"/>
        <end position="45"/>
    </location>
</feature>
<dbReference type="EMBL" id="PPTF01000010">
    <property type="protein sequence ID" value="POB00215.1"/>
    <property type="molecule type" value="Genomic_DNA"/>
</dbReference>
<sequence length="402" mass="41336">MAIFRQPSRAMPHVRLNARHANLATAVAILLILFNPLGIDLYLPALPQLHSQFHADASASIGAFVFSLGLGQLLFGPLADRIGRRPVALGGLLVYAAASLLASRSGALSGFMLARMLQGLGASASTVCAFTLIRDCYSGHAAARRYSLLNGTLNIVPALAPTLGGLLIRQYGWPSCFQLLAALALAAFAVLAWRMPETRPAAPPRAERIGSADLLRHPELLRYGACSCAALGMILSYVTLAPGVLIARGGMDATTFGLLFGANALLIMAASFASLRLIGRFSLQTLLHCGLSLMALAGLLLLALSGRGEAWHYMGPVAVLSVGFAFTLGPASSLAMAPFSHAAGRAAALLGCSQMLFAAALSAGLAALPVPGEWALAGAALLLSAGCALALRQPGVPAPAGA</sequence>
<evidence type="ECO:0000256" key="3">
    <source>
        <dbReference type="ARBA" id="ARBA00022448"/>
    </source>
</evidence>
<evidence type="ECO:0000256" key="8">
    <source>
        <dbReference type="RuleBase" id="RU365088"/>
    </source>
</evidence>
<comment type="caution">
    <text evidence="8">Lacks conserved residue(s) required for the propagation of feature annotation.</text>
</comment>
<feature type="transmembrane region" description="Helical" evidence="8">
    <location>
        <begin position="310"/>
        <end position="335"/>
    </location>
</feature>
<keyword evidence="6 8" id="KW-1133">Transmembrane helix</keyword>
<proteinExistence type="inferred from homology"/>
<evidence type="ECO:0000256" key="4">
    <source>
        <dbReference type="ARBA" id="ARBA00022475"/>
    </source>
</evidence>
<dbReference type="Gene3D" id="1.20.1720.10">
    <property type="entry name" value="Multidrug resistance protein D"/>
    <property type="match status" value="1"/>
</dbReference>
<evidence type="ECO:0000259" key="9">
    <source>
        <dbReference type="PROSITE" id="PS50850"/>
    </source>
</evidence>
<feature type="domain" description="Major facilitator superfamily (MFS) profile" evidence="9">
    <location>
        <begin position="21"/>
        <end position="402"/>
    </location>
</feature>
<dbReference type="InterPro" id="IPR036259">
    <property type="entry name" value="MFS_trans_sf"/>
</dbReference>
<keyword evidence="3 8" id="KW-0813">Transport</keyword>
<comment type="subcellular location">
    <subcellularLocation>
        <location evidence="8">Cell inner membrane</location>
        <topology evidence="8">Multi-pass membrane protein</topology>
    </subcellularLocation>
    <subcellularLocation>
        <location evidence="1">Cell membrane</location>
        <topology evidence="1">Multi-pass membrane protein</topology>
    </subcellularLocation>
</comment>
<feature type="transmembrane region" description="Helical" evidence="8">
    <location>
        <begin position="177"/>
        <end position="195"/>
    </location>
</feature>
<feature type="transmembrane region" description="Helical" evidence="8">
    <location>
        <begin position="285"/>
        <end position="304"/>
    </location>
</feature>